<keyword evidence="2" id="KW-0378">Hydrolase</keyword>
<reference evidence="2 4" key="1">
    <citation type="submission" date="2017-11" db="EMBL/GenBank/DDBJ databases">
        <title>Comparitive Functional Genomics of Dry Heat Resistant strains isolated from the Viking Spacecraft.</title>
        <authorList>
            <person name="Seuylemezian A."/>
            <person name="Cooper K."/>
            <person name="Vaishampayan P."/>
        </authorList>
    </citation>
    <scope>NUCLEOTIDE SEQUENCE [LARGE SCALE GENOMIC DNA]</scope>
    <source>
        <strain evidence="2 4">M4.6</strain>
    </source>
</reference>
<evidence type="ECO:0000313" key="2">
    <source>
        <dbReference type="EMBL" id="PLR84641.1"/>
    </source>
</evidence>
<dbReference type="SUPFAM" id="SSF54060">
    <property type="entry name" value="His-Me finger endonucleases"/>
    <property type="match status" value="1"/>
</dbReference>
<evidence type="ECO:0000313" key="3">
    <source>
        <dbReference type="EMBL" id="PLS00793.1"/>
    </source>
</evidence>
<dbReference type="EMBL" id="PGVA01000012">
    <property type="protein sequence ID" value="PLR84641.1"/>
    <property type="molecule type" value="Genomic_DNA"/>
</dbReference>
<name>A0A2N5GPK8_9BACI</name>
<dbReference type="Proteomes" id="UP000235114">
    <property type="component" value="Unassembled WGS sequence"/>
</dbReference>
<protein>
    <submittedName>
        <fullName evidence="2">HNH endonuclease</fullName>
    </submittedName>
</protein>
<dbReference type="InterPro" id="IPR044925">
    <property type="entry name" value="His-Me_finger_sf"/>
</dbReference>
<dbReference type="Gene3D" id="3.90.75.20">
    <property type="match status" value="1"/>
</dbReference>
<proteinExistence type="predicted"/>
<dbReference type="RefSeq" id="WP_101576290.1">
    <property type="nucleotide sequence ID" value="NZ_PGVA01000012.1"/>
</dbReference>
<reference evidence="3 5" key="2">
    <citation type="submission" date="2017-12" db="EMBL/GenBank/DDBJ databases">
        <title>Comparative Functional Genomics of Dry Heat Resistant strains isolated from the Viking Spacecraft.</title>
        <authorList>
            <person name="Seuylemezian A."/>
            <person name="Cooper K."/>
            <person name="Vaishampayan P."/>
        </authorList>
    </citation>
    <scope>NUCLEOTIDE SEQUENCE [LARGE SCALE GENOMIC DNA]</scope>
    <source>
        <strain evidence="3 5">ATCC 29669</strain>
    </source>
</reference>
<dbReference type="EMBL" id="PGVD01000003">
    <property type="protein sequence ID" value="PLS00793.1"/>
    <property type="molecule type" value="Genomic_DNA"/>
</dbReference>
<feature type="domain" description="HNH nuclease" evidence="1">
    <location>
        <begin position="121"/>
        <end position="164"/>
    </location>
</feature>
<evidence type="ECO:0000313" key="5">
    <source>
        <dbReference type="Proteomes" id="UP000235114"/>
    </source>
</evidence>
<evidence type="ECO:0000313" key="4">
    <source>
        <dbReference type="Proteomes" id="UP000234951"/>
    </source>
</evidence>
<gene>
    <name evidence="2" type="ORF">CU635_06095</name>
    <name evidence="3" type="ORF">CVD25_00985</name>
</gene>
<evidence type="ECO:0000259" key="1">
    <source>
        <dbReference type="Pfam" id="PF13392"/>
    </source>
</evidence>
<dbReference type="OrthoDB" id="6638408at2"/>
<dbReference type="AlphaFoldDB" id="A0A2N5GPK8"/>
<keyword evidence="2" id="KW-0255">Endonuclease</keyword>
<dbReference type="Pfam" id="PF13392">
    <property type="entry name" value="HNH_3"/>
    <property type="match status" value="1"/>
</dbReference>
<dbReference type="InterPro" id="IPR003615">
    <property type="entry name" value="HNH_nuc"/>
</dbReference>
<comment type="caution">
    <text evidence="2">The sequence shown here is derived from an EMBL/GenBank/DDBJ whole genome shotgun (WGS) entry which is preliminary data.</text>
</comment>
<accession>A0A2N5GPK8</accession>
<dbReference type="GO" id="GO:0004519">
    <property type="term" value="F:endonuclease activity"/>
    <property type="evidence" value="ECO:0007669"/>
    <property type="project" value="UniProtKB-KW"/>
</dbReference>
<keyword evidence="5" id="KW-1185">Reference proteome</keyword>
<organism evidence="2 4">
    <name type="scientific">Bacillus canaveralius</name>
    <dbReference type="NCBI Taxonomy" id="1403243"/>
    <lineage>
        <taxon>Bacteria</taxon>
        <taxon>Bacillati</taxon>
        <taxon>Bacillota</taxon>
        <taxon>Bacilli</taxon>
        <taxon>Bacillales</taxon>
        <taxon>Bacillaceae</taxon>
        <taxon>Bacillus</taxon>
    </lineage>
</organism>
<keyword evidence="2" id="KW-0540">Nuclease</keyword>
<dbReference type="Proteomes" id="UP000234951">
    <property type="component" value="Unassembled WGS sequence"/>
</dbReference>
<sequence>MGYRYTPEQKAFIERNVAGIGNKELTERFNAHFGLELGVNQIKAFKHNHRFSSGLDGRFDKNHSPWNKGKKGVVTGGVETQFKKGQRPLNYKPVGSERIDRDGYVLIKVSDEGAWHERWMHKHKVIWEREHGPIPPGHVVLFADGNTQNLTSENLILITKAQLVRLNQNHLISDNPELTKTGIIIADLYQKIGERKKSARVR</sequence>